<protein>
    <submittedName>
        <fullName evidence="1">Uncharacterized protein</fullName>
    </submittedName>
</protein>
<gene>
    <name evidence="1" type="ORF">CEXT_181761</name>
</gene>
<dbReference type="AlphaFoldDB" id="A0AAV4UV88"/>
<evidence type="ECO:0000313" key="1">
    <source>
        <dbReference type="EMBL" id="GIY61580.1"/>
    </source>
</evidence>
<keyword evidence="2" id="KW-1185">Reference proteome</keyword>
<comment type="caution">
    <text evidence="1">The sequence shown here is derived from an EMBL/GenBank/DDBJ whole genome shotgun (WGS) entry which is preliminary data.</text>
</comment>
<proteinExistence type="predicted"/>
<dbReference type="EMBL" id="BPLR01013488">
    <property type="protein sequence ID" value="GIY61580.1"/>
    <property type="molecule type" value="Genomic_DNA"/>
</dbReference>
<dbReference type="Proteomes" id="UP001054945">
    <property type="component" value="Unassembled WGS sequence"/>
</dbReference>
<name>A0AAV4UV88_CAEEX</name>
<evidence type="ECO:0000313" key="2">
    <source>
        <dbReference type="Proteomes" id="UP001054945"/>
    </source>
</evidence>
<accession>A0AAV4UV88</accession>
<sequence length="99" mass="11471">MLLADWFTHTCFPPYGGYAIFAAFERDGASSSALVNRKSRNWDARMRSHFLPLRITDEKVGKSLRWIQKVSFEMKGNKLERKNCRESPEIMPSALKLSF</sequence>
<reference evidence="1 2" key="1">
    <citation type="submission" date="2021-06" db="EMBL/GenBank/DDBJ databases">
        <title>Caerostris extrusa draft genome.</title>
        <authorList>
            <person name="Kono N."/>
            <person name="Arakawa K."/>
        </authorList>
    </citation>
    <scope>NUCLEOTIDE SEQUENCE [LARGE SCALE GENOMIC DNA]</scope>
</reference>
<organism evidence="1 2">
    <name type="scientific">Caerostris extrusa</name>
    <name type="common">Bark spider</name>
    <name type="synonym">Caerostris bankana</name>
    <dbReference type="NCBI Taxonomy" id="172846"/>
    <lineage>
        <taxon>Eukaryota</taxon>
        <taxon>Metazoa</taxon>
        <taxon>Ecdysozoa</taxon>
        <taxon>Arthropoda</taxon>
        <taxon>Chelicerata</taxon>
        <taxon>Arachnida</taxon>
        <taxon>Araneae</taxon>
        <taxon>Araneomorphae</taxon>
        <taxon>Entelegynae</taxon>
        <taxon>Araneoidea</taxon>
        <taxon>Araneidae</taxon>
        <taxon>Caerostris</taxon>
    </lineage>
</organism>